<comment type="caution">
    <text evidence="2">The sequence shown here is derived from an EMBL/GenBank/DDBJ whole genome shotgun (WGS) entry which is preliminary data.</text>
</comment>
<protein>
    <submittedName>
        <fullName evidence="2">Uncharacterized protein</fullName>
    </submittedName>
</protein>
<dbReference type="EMBL" id="JAJGCB010000001">
    <property type="protein sequence ID" value="KAJ8996035.1"/>
    <property type="molecule type" value="Genomic_DNA"/>
</dbReference>
<feature type="compositionally biased region" description="Polar residues" evidence="1">
    <location>
        <begin position="41"/>
        <end position="51"/>
    </location>
</feature>
<gene>
    <name evidence="2" type="ORF">HRR80_000779</name>
</gene>
<accession>A0AAN6F1Z4</accession>
<evidence type="ECO:0000313" key="2">
    <source>
        <dbReference type="EMBL" id="KAJ8996035.1"/>
    </source>
</evidence>
<feature type="region of interest" description="Disordered" evidence="1">
    <location>
        <begin position="26"/>
        <end position="51"/>
    </location>
</feature>
<proteinExistence type="predicted"/>
<dbReference type="Proteomes" id="UP001161757">
    <property type="component" value="Unassembled WGS sequence"/>
</dbReference>
<evidence type="ECO:0000256" key="1">
    <source>
        <dbReference type="SAM" id="MobiDB-lite"/>
    </source>
</evidence>
<name>A0AAN6F1Z4_EXODE</name>
<reference evidence="2" key="1">
    <citation type="submission" date="2023-01" db="EMBL/GenBank/DDBJ databases">
        <title>Exophiala dermititidis isolated from Cystic Fibrosis Patient.</title>
        <authorList>
            <person name="Kurbessoian T."/>
            <person name="Crocker A."/>
            <person name="Murante D."/>
            <person name="Hogan D.A."/>
            <person name="Stajich J.E."/>
        </authorList>
    </citation>
    <scope>NUCLEOTIDE SEQUENCE</scope>
    <source>
        <strain evidence="2">Ex8</strain>
    </source>
</reference>
<evidence type="ECO:0000313" key="3">
    <source>
        <dbReference type="Proteomes" id="UP001161757"/>
    </source>
</evidence>
<dbReference type="AlphaFoldDB" id="A0AAN6F1Z4"/>
<sequence length="51" mass="5406">MPEEKAVSEGIGVGVDVEDSGIELKERLATGKRPKRAPITTGMTDGEAQNH</sequence>
<organism evidence="2 3">
    <name type="scientific">Exophiala dermatitidis</name>
    <name type="common">Black yeast-like fungus</name>
    <name type="synonym">Wangiella dermatitidis</name>
    <dbReference type="NCBI Taxonomy" id="5970"/>
    <lineage>
        <taxon>Eukaryota</taxon>
        <taxon>Fungi</taxon>
        <taxon>Dikarya</taxon>
        <taxon>Ascomycota</taxon>
        <taxon>Pezizomycotina</taxon>
        <taxon>Eurotiomycetes</taxon>
        <taxon>Chaetothyriomycetidae</taxon>
        <taxon>Chaetothyriales</taxon>
        <taxon>Herpotrichiellaceae</taxon>
        <taxon>Exophiala</taxon>
    </lineage>
</organism>